<evidence type="ECO:0000313" key="16">
    <source>
        <dbReference type="Proteomes" id="UP000196475"/>
    </source>
</evidence>
<accession>A0A1Y3PTF6</accession>
<dbReference type="InterPro" id="IPR036477">
    <property type="entry name" value="Formyl_transf_N_sf"/>
</dbReference>
<dbReference type="FunFam" id="3.90.650.10:FF:000001">
    <property type="entry name" value="Phosphoribosylformylglycinamidine cyclo-ligase"/>
    <property type="match status" value="1"/>
</dbReference>
<evidence type="ECO:0000256" key="7">
    <source>
        <dbReference type="ARBA" id="ARBA00022840"/>
    </source>
</evidence>
<keyword evidence="6 9" id="KW-0658">Purine biosynthesis</keyword>
<feature type="compositionally biased region" description="Basic and acidic residues" evidence="11">
    <location>
        <begin position="381"/>
        <end position="392"/>
    </location>
</feature>
<sequence length="630" mass="67250">MAEGSTREGLTRDAYREAGVDIEAGNRAVERMKRHVQRTFRPEVLSGLGGFGALFRLDTARYREPVLVSGSDGVGTKLMLAQALDRHGTIGIDAVAMCVNDVVVQGAEPLFFLDYLALGKVIPEKVEQIVAGVAEGCRQAGCALIGGETAEMPGMYAPEEYDIAGFAVGVAEADKLVDGRRIRAGDRLIGLASSGLHSNGFSLVRHLLLEKAGFDLRQPLDELNGRELGEVLLTPTRIYVKTVLRLLERHDIKGMAHITGGGFLENIPRILPPGLGAEIWLGAWPVPPVFRLLQQVGQLSQGECYRTFNMGIGLVLAVAPEEAETVLDAARRLGEEAFLIGQVVPGKGVRLVEGNGNRASDGAGNRATEGSADGGAQGIREGNREGNAEGFRESAGVSTSENRESGATEESGETRESGAAGESGGTGDPGAGSPSPLPRLAVFASGNGSNFQALADACGSGEIPARIALLVTDRPDCTAVERAKRLEIPVLALRPKDFPDKASYERQILNRLQEERVDWVVLAGYMRLVGPTLLSAYEGKMINLHPSLLPAFPGKDAIGQAWRHGVKVTGVTVHFVDEGMDTGPIFLQEPVPVEPGDTLESLEERIHRVEHRLLVEAVRRLVSRPAEANG</sequence>
<comment type="function">
    <text evidence="10">Catalyzes the transfer of a formyl group from 10-formyltetrahydrofolate to 5-phospho-ribosyl-glycinamide (GAR), producing 5-phospho-ribosyl-N-formylglycinamide (FGAR) and tetrahydrofolate.</text>
</comment>
<dbReference type="GO" id="GO:0006189">
    <property type="term" value="P:'de novo' IMP biosynthetic process"/>
    <property type="evidence" value="ECO:0007669"/>
    <property type="project" value="UniProtKB-UniRule"/>
</dbReference>
<comment type="similarity">
    <text evidence="10">Belongs to the GART family.</text>
</comment>
<evidence type="ECO:0000256" key="1">
    <source>
        <dbReference type="ARBA" id="ARBA00004686"/>
    </source>
</evidence>
<dbReference type="Pfam" id="PF02769">
    <property type="entry name" value="AIRS_C"/>
    <property type="match status" value="1"/>
</dbReference>
<evidence type="ECO:0000259" key="14">
    <source>
        <dbReference type="Pfam" id="PF02769"/>
    </source>
</evidence>
<organism evidence="15 16">
    <name type="scientific">Bacillus thermozeamaize</name>
    <dbReference type="NCBI Taxonomy" id="230954"/>
    <lineage>
        <taxon>Bacteria</taxon>
        <taxon>Bacillati</taxon>
        <taxon>Bacillota</taxon>
        <taxon>Bacilli</taxon>
        <taxon>Bacillales</taxon>
        <taxon>Bacillaceae</taxon>
        <taxon>Bacillus</taxon>
    </lineage>
</organism>
<feature type="binding site" evidence="10">
    <location>
        <begin position="448"/>
        <end position="450"/>
    </location>
    <ligand>
        <name>N(1)-(5-phospho-beta-D-ribosyl)glycinamide</name>
        <dbReference type="ChEBI" id="CHEBI:143788"/>
    </ligand>
</feature>
<comment type="similarity">
    <text evidence="2 9">Belongs to the AIR synthase family.</text>
</comment>
<keyword evidence="9" id="KW-0963">Cytoplasm</keyword>
<dbReference type="InterPro" id="IPR036676">
    <property type="entry name" value="PurM-like_C_sf"/>
</dbReference>
<dbReference type="HAMAP" id="MF_00741">
    <property type="entry name" value="AIRS"/>
    <property type="match status" value="1"/>
</dbReference>
<dbReference type="Pfam" id="PF00586">
    <property type="entry name" value="AIRS"/>
    <property type="match status" value="1"/>
</dbReference>
<evidence type="ECO:0000313" key="15">
    <source>
        <dbReference type="EMBL" id="OUM90663.1"/>
    </source>
</evidence>
<evidence type="ECO:0000256" key="9">
    <source>
        <dbReference type="HAMAP-Rule" id="MF_00741"/>
    </source>
</evidence>
<feature type="binding site" evidence="10">
    <location>
        <begin position="526"/>
        <end position="529"/>
    </location>
    <ligand>
        <name>(6R)-10-formyltetrahydrofolate</name>
        <dbReference type="ChEBI" id="CHEBI:195366"/>
    </ligand>
</feature>
<comment type="subcellular location">
    <subcellularLocation>
        <location evidence="9">Cytoplasm</location>
    </subcellularLocation>
</comment>
<dbReference type="EMBL" id="LZRT01000011">
    <property type="protein sequence ID" value="OUM90663.1"/>
    <property type="molecule type" value="Genomic_DNA"/>
</dbReference>
<feature type="binding site" evidence="10">
    <location>
        <position position="501"/>
    </location>
    <ligand>
        <name>(6R)-10-formyltetrahydrofolate</name>
        <dbReference type="ChEBI" id="CHEBI:195366"/>
    </ligand>
</feature>
<dbReference type="InterPro" id="IPR002376">
    <property type="entry name" value="Formyl_transf_N"/>
</dbReference>
<reference evidence="16" key="1">
    <citation type="submission" date="2016-06" db="EMBL/GenBank/DDBJ databases">
        <authorList>
            <person name="Nascimento L."/>
            <person name="Pereira R.V."/>
            <person name="Martins L.F."/>
            <person name="Quaggio R.B."/>
            <person name="Silva A.M."/>
            <person name="Setubal J.C."/>
        </authorList>
    </citation>
    <scope>NUCLEOTIDE SEQUENCE [LARGE SCALE GENOMIC DNA]</scope>
</reference>
<dbReference type="InterPro" id="IPR016188">
    <property type="entry name" value="PurM-like_N"/>
</dbReference>
<evidence type="ECO:0000256" key="2">
    <source>
        <dbReference type="ARBA" id="ARBA00010280"/>
    </source>
</evidence>
<feature type="compositionally biased region" description="Gly residues" evidence="11">
    <location>
        <begin position="421"/>
        <end position="430"/>
    </location>
</feature>
<dbReference type="Gene3D" id="3.30.1330.10">
    <property type="entry name" value="PurM-like, N-terminal domain"/>
    <property type="match status" value="1"/>
</dbReference>
<dbReference type="GO" id="GO:0004637">
    <property type="term" value="F:phosphoribosylamine-glycine ligase activity"/>
    <property type="evidence" value="ECO:0007669"/>
    <property type="project" value="TreeGrafter"/>
</dbReference>
<feature type="region of interest" description="Disordered" evidence="11">
    <location>
        <begin position="354"/>
        <end position="439"/>
    </location>
</feature>
<dbReference type="Gene3D" id="3.40.50.170">
    <property type="entry name" value="Formyl transferase, N-terminal domain"/>
    <property type="match status" value="1"/>
</dbReference>
<dbReference type="FunFam" id="3.30.1330.10:FF:000001">
    <property type="entry name" value="Phosphoribosylformylglycinamidine cyclo-ligase"/>
    <property type="match status" value="1"/>
</dbReference>
<dbReference type="PANTHER" id="PTHR10520:SF12">
    <property type="entry name" value="TRIFUNCTIONAL PURINE BIOSYNTHETIC PROTEIN ADENOSINE-3"/>
    <property type="match status" value="1"/>
</dbReference>
<keyword evidence="5 9" id="KW-0547">Nucleotide-binding</keyword>
<keyword evidence="3 9" id="KW-0436">Ligase</keyword>
<comment type="caution">
    <text evidence="15">The sequence shown here is derived from an EMBL/GenBank/DDBJ whole genome shotgun (WGS) entry which is preliminary data.</text>
</comment>
<dbReference type="Proteomes" id="UP000196475">
    <property type="component" value="Unassembled WGS sequence"/>
</dbReference>
<comment type="catalytic activity">
    <reaction evidence="10">
        <text>N(1)-(5-phospho-beta-D-ribosyl)glycinamide + (6R)-10-formyltetrahydrofolate = N(2)-formyl-N(1)-(5-phospho-beta-D-ribosyl)glycinamide + (6S)-5,6,7,8-tetrahydrofolate + H(+)</text>
        <dbReference type="Rhea" id="RHEA:15053"/>
        <dbReference type="ChEBI" id="CHEBI:15378"/>
        <dbReference type="ChEBI" id="CHEBI:57453"/>
        <dbReference type="ChEBI" id="CHEBI:143788"/>
        <dbReference type="ChEBI" id="CHEBI:147286"/>
        <dbReference type="ChEBI" id="CHEBI:195366"/>
        <dbReference type="EC" id="2.1.2.2"/>
    </reaction>
</comment>
<name>A0A1Y3PTF6_9BACI</name>
<evidence type="ECO:0000256" key="4">
    <source>
        <dbReference type="ARBA" id="ARBA00022679"/>
    </source>
</evidence>
<gene>
    <name evidence="9" type="primary">purM</name>
    <name evidence="10" type="synonym">purN</name>
    <name evidence="15" type="ORF">BAA01_02255</name>
</gene>
<feature type="compositionally biased region" description="Basic and acidic residues" evidence="11">
    <location>
        <begin position="401"/>
        <end position="416"/>
    </location>
</feature>
<dbReference type="GO" id="GO:0046084">
    <property type="term" value="P:adenine biosynthetic process"/>
    <property type="evidence" value="ECO:0007669"/>
    <property type="project" value="TreeGrafter"/>
</dbReference>
<feature type="domain" description="PurM-like C-terminal" evidence="14">
    <location>
        <begin position="183"/>
        <end position="351"/>
    </location>
</feature>
<feature type="binding site" evidence="10">
    <location>
        <position position="543"/>
    </location>
    <ligand>
        <name>(6R)-10-formyltetrahydrofolate</name>
        <dbReference type="ChEBI" id="CHEBI:195366"/>
    </ligand>
</feature>
<evidence type="ECO:0000256" key="11">
    <source>
        <dbReference type="SAM" id="MobiDB-lite"/>
    </source>
</evidence>
<dbReference type="CDD" id="cd02196">
    <property type="entry name" value="PurM"/>
    <property type="match status" value="1"/>
</dbReference>
<comment type="pathway">
    <text evidence="1 9">Purine metabolism; IMP biosynthesis via de novo pathway; 5-amino-1-(5-phospho-D-ribosyl)imidazole from N(2)-formyl-N(1)-(5-phospho-D-ribosyl)glycinamide: step 2/2.</text>
</comment>
<evidence type="ECO:0000256" key="3">
    <source>
        <dbReference type="ARBA" id="ARBA00022598"/>
    </source>
</evidence>
<dbReference type="Gene3D" id="3.90.650.10">
    <property type="entry name" value="PurM-like C-terminal domain"/>
    <property type="match status" value="1"/>
</dbReference>
<dbReference type="HAMAP" id="MF_01930">
    <property type="entry name" value="PurN"/>
    <property type="match status" value="1"/>
</dbReference>
<comment type="catalytic activity">
    <reaction evidence="8 9">
        <text>2-formamido-N(1)-(5-O-phospho-beta-D-ribosyl)acetamidine + ATP = 5-amino-1-(5-phospho-beta-D-ribosyl)imidazole + ADP + phosphate + H(+)</text>
        <dbReference type="Rhea" id="RHEA:23032"/>
        <dbReference type="ChEBI" id="CHEBI:15378"/>
        <dbReference type="ChEBI" id="CHEBI:30616"/>
        <dbReference type="ChEBI" id="CHEBI:43474"/>
        <dbReference type="ChEBI" id="CHEBI:137981"/>
        <dbReference type="ChEBI" id="CHEBI:147287"/>
        <dbReference type="ChEBI" id="CHEBI:456216"/>
        <dbReference type="EC" id="6.3.3.1"/>
    </reaction>
</comment>
<feature type="active site" description="Proton donor" evidence="10">
    <location>
        <position position="545"/>
    </location>
</feature>
<evidence type="ECO:0000256" key="5">
    <source>
        <dbReference type="ARBA" id="ARBA00022741"/>
    </source>
</evidence>
<dbReference type="SUPFAM" id="SSF56042">
    <property type="entry name" value="PurM C-terminal domain-like"/>
    <property type="match status" value="1"/>
</dbReference>
<proteinExistence type="inferred from homology"/>
<dbReference type="PANTHER" id="PTHR10520">
    <property type="entry name" value="TRIFUNCTIONAL PURINE BIOSYNTHETIC PROTEIN ADENOSINE-3-RELATED"/>
    <property type="match status" value="1"/>
</dbReference>
<evidence type="ECO:0000259" key="13">
    <source>
        <dbReference type="Pfam" id="PF00586"/>
    </source>
</evidence>
<feature type="site" description="Raises pKa of active site His" evidence="10">
    <location>
        <position position="581"/>
    </location>
</feature>
<dbReference type="GO" id="GO:0004641">
    <property type="term" value="F:phosphoribosylformylglycinamidine cyclo-ligase activity"/>
    <property type="evidence" value="ECO:0007669"/>
    <property type="project" value="UniProtKB-UniRule"/>
</dbReference>
<dbReference type="NCBIfam" id="TIGR00878">
    <property type="entry name" value="purM"/>
    <property type="match status" value="1"/>
</dbReference>
<protein>
    <recommendedName>
        <fullName evidence="9 10">Multifunctional fusion protein</fullName>
    </recommendedName>
    <domain>
        <recommendedName>
            <fullName evidence="9">Phosphoribosylformylglycinamidine cyclo-ligase</fullName>
            <ecNumber evidence="9">6.3.3.1</ecNumber>
        </recommendedName>
        <alternativeName>
            <fullName evidence="9">AIR synthase</fullName>
        </alternativeName>
        <alternativeName>
            <fullName evidence="9">AIRS</fullName>
        </alternativeName>
        <alternativeName>
            <fullName evidence="9">Phosphoribosyl-aminoimidazole synthetase</fullName>
        </alternativeName>
    </domain>
    <domain>
        <recommendedName>
            <fullName evidence="10">Phosphoribosylglycinamide formyltransferase</fullName>
            <ecNumber evidence="10">2.1.2.2</ecNumber>
        </recommendedName>
        <alternativeName>
            <fullName evidence="10">5'-phosphoribosylglycinamide transformylase</fullName>
        </alternativeName>
        <alternativeName>
            <fullName evidence="10">GAR transformylase</fullName>
            <shortName evidence="10">GART</shortName>
        </alternativeName>
    </domain>
</protein>
<dbReference type="GO" id="GO:0004644">
    <property type="term" value="F:phosphoribosylglycinamide formyltransferase activity"/>
    <property type="evidence" value="ECO:0007669"/>
    <property type="project" value="UniProtKB-UniRule"/>
</dbReference>
<dbReference type="Pfam" id="PF00551">
    <property type="entry name" value="Formyl_trans_N"/>
    <property type="match status" value="1"/>
</dbReference>
<dbReference type="SUPFAM" id="SSF53328">
    <property type="entry name" value="Formyltransferase"/>
    <property type="match status" value="1"/>
</dbReference>
<keyword evidence="7 9" id="KW-0067">ATP-binding</keyword>
<dbReference type="CDD" id="cd08645">
    <property type="entry name" value="FMT_core_GART"/>
    <property type="match status" value="1"/>
</dbReference>
<dbReference type="FunFam" id="3.40.50.170:FF:000007">
    <property type="entry name" value="Phosphoribosylglycinamide formyltransferase"/>
    <property type="match status" value="1"/>
</dbReference>
<dbReference type="UniPathway" id="UPA00074">
    <property type="reaction ID" value="UER00126"/>
</dbReference>
<evidence type="ECO:0000256" key="6">
    <source>
        <dbReference type="ARBA" id="ARBA00022755"/>
    </source>
</evidence>
<dbReference type="InterPro" id="IPR010918">
    <property type="entry name" value="PurM-like_C_dom"/>
</dbReference>
<dbReference type="GO" id="GO:0005524">
    <property type="term" value="F:ATP binding"/>
    <property type="evidence" value="ECO:0007669"/>
    <property type="project" value="UniProtKB-KW"/>
</dbReference>
<dbReference type="NCBIfam" id="TIGR00639">
    <property type="entry name" value="PurN"/>
    <property type="match status" value="1"/>
</dbReference>
<dbReference type="EC" id="2.1.2.2" evidence="10"/>
<dbReference type="AlphaFoldDB" id="A0A1Y3PTF6"/>
<dbReference type="InterPro" id="IPR004607">
    <property type="entry name" value="GART"/>
</dbReference>
<dbReference type="EC" id="6.3.3.1" evidence="9"/>
<dbReference type="GO" id="GO:0005829">
    <property type="term" value="C:cytosol"/>
    <property type="evidence" value="ECO:0007669"/>
    <property type="project" value="TreeGrafter"/>
</dbReference>
<evidence type="ECO:0000259" key="12">
    <source>
        <dbReference type="Pfam" id="PF00551"/>
    </source>
</evidence>
<comment type="pathway">
    <text evidence="10">Purine metabolism; IMP biosynthesis via de novo pathway; N(2)-formyl-N(1)-(5-phospho-D-ribosyl)glycinamide from N(1)-(5-phospho-D-ribosyl)glycinamide (10-formyl THF route): step 1/1.</text>
</comment>
<evidence type="ECO:0000256" key="8">
    <source>
        <dbReference type="ARBA" id="ARBA00049057"/>
    </source>
</evidence>
<feature type="domain" description="PurM-like N-terminal" evidence="13">
    <location>
        <begin position="66"/>
        <end position="171"/>
    </location>
</feature>
<dbReference type="SUPFAM" id="SSF55326">
    <property type="entry name" value="PurM N-terminal domain-like"/>
    <property type="match status" value="1"/>
</dbReference>
<keyword evidence="4 10" id="KW-0808">Transferase</keyword>
<dbReference type="InterPro" id="IPR004733">
    <property type="entry name" value="PurM_cligase"/>
</dbReference>
<feature type="domain" description="Formyl transferase N-terminal" evidence="12">
    <location>
        <begin position="439"/>
        <end position="618"/>
    </location>
</feature>
<dbReference type="InterPro" id="IPR036921">
    <property type="entry name" value="PurM-like_N_sf"/>
</dbReference>
<evidence type="ECO:0000256" key="10">
    <source>
        <dbReference type="HAMAP-Rule" id="MF_01930"/>
    </source>
</evidence>